<dbReference type="STRING" id="246199.CUS_4687"/>
<protein>
    <recommendedName>
        <fullName evidence="3">Pyridoxamine 5'-phosphate oxidase family protein</fullName>
    </recommendedName>
</protein>
<accession>E9SFA9</accession>
<dbReference type="eggNOG" id="COG3467">
    <property type="taxonomic scope" value="Bacteria"/>
</dbReference>
<dbReference type="AlphaFoldDB" id="E9SFA9"/>
<evidence type="ECO:0000313" key="2">
    <source>
        <dbReference type="Proteomes" id="UP000004259"/>
    </source>
</evidence>
<gene>
    <name evidence="1" type="ORF">CUS_4687</name>
</gene>
<dbReference type="Proteomes" id="UP000004259">
    <property type="component" value="Unassembled WGS sequence"/>
</dbReference>
<dbReference type="OrthoDB" id="9794935at2"/>
<dbReference type="RefSeq" id="WP_002851674.1">
    <property type="nucleotide sequence ID" value="NZ_ADKM02000113.1"/>
</dbReference>
<dbReference type="PANTHER" id="PTHR34071:SF2">
    <property type="entry name" value="FLAVIN-NUCLEOTIDE-BINDING PROTEIN"/>
    <property type="match status" value="1"/>
</dbReference>
<dbReference type="PANTHER" id="PTHR34071">
    <property type="entry name" value="5-NITROIMIDAZOLE ANTIBIOTICS RESISTANCE PROTEIN, NIMA-FAMILY-RELATED PROTEIN-RELATED"/>
    <property type="match status" value="1"/>
</dbReference>
<keyword evidence="2" id="KW-1185">Reference proteome</keyword>
<dbReference type="SUPFAM" id="SSF50475">
    <property type="entry name" value="FMN-binding split barrel"/>
    <property type="match status" value="1"/>
</dbReference>
<evidence type="ECO:0000313" key="1">
    <source>
        <dbReference type="EMBL" id="EGC02038.1"/>
    </source>
</evidence>
<proteinExistence type="predicted"/>
<comment type="caution">
    <text evidence="1">The sequence shown here is derived from an EMBL/GenBank/DDBJ whole genome shotgun (WGS) entry which is preliminary data.</text>
</comment>
<dbReference type="Pfam" id="PF12900">
    <property type="entry name" value="Pyridox_ox_2"/>
    <property type="match status" value="1"/>
</dbReference>
<organism evidence="1 2">
    <name type="scientific">Ruminococcus albus 8</name>
    <dbReference type="NCBI Taxonomy" id="246199"/>
    <lineage>
        <taxon>Bacteria</taxon>
        <taxon>Bacillati</taxon>
        <taxon>Bacillota</taxon>
        <taxon>Clostridia</taxon>
        <taxon>Eubacteriales</taxon>
        <taxon>Oscillospiraceae</taxon>
        <taxon>Ruminococcus</taxon>
    </lineage>
</organism>
<name>E9SFA9_RUMAL</name>
<sequence length="80" mass="9114">MDKPMRRSDRQLTDEETLQLFRDAEYGVLSVTDENNMPYGVPMSFALSDNVIYFHCSAAGGKRISGMPAKRKKTLNNNRE</sequence>
<evidence type="ECO:0008006" key="3">
    <source>
        <dbReference type="Google" id="ProtNLM"/>
    </source>
</evidence>
<dbReference type="EMBL" id="ADKM02000113">
    <property type="protein sequence ID" value="EGC02038.1"/>
    <property type="molecule type" value="Genomic_DNA"/>
</dbReference>
<reference evidence="1 2" key="1">
    <citation type="submission" date="2011-02" db="EMBL/GenBank/DDBJ databases">
        <authorList>
            <person name="Nelson K.E."/>
            <person name="Sutton G."/>
            <person name="Torralba M."/>
            <person name="Durkin S."/>
            <person name="Harkins D."/>
            <person name="Montgomery R."/>
            <person name="Ziemer C."/>
            <person name="Klaassens E."/>
            <person name="Ocuiv P."/>
            <person name="Morrison M."/>
        </authorList>
    </citation>
    <scope>NUCLEOTIDE SEQUENCE [LARGE SCALE GENOMIC DNA]</scope>
    <source>
        <strain evidence="1 2">8</strain>
    </source>
</reference>
<dbReference type="Gene3D" id="2.30.110.10">
    <property type="entry name" value="Electron Transport, Fmn-binding Protein, Chain A"/>
    <property type="match status" value="1"/>
</dbReference>
<dbReference type="InterPro" id="IPR024747">
    <property type="entry name" value="Pyridox_Oxase-rel"/>
</dbReference>
<dbReference type="InterPro" id="IPR012349">
    <property type="entry name" value="Split_barrel_FMN-bd"/>
</dbReference>